<keyword evidence="4" id="KW-0413">Isomerase</keyword>
<name>A0A1E8CJ80_9GAMM</name>
<keyword evidence="8" id="KW-1185">Reference proteome</keyword>
<dbReference type="InterPro" id="IPR000297">
    <property type="entry name" value="PPIase_PpiC"/>
</dbReference>
<organism evidence="7 8">
    <name type="scientific">Pseudohongiella acticola</name>
    <dbReference type="NCBI Taxonomy" id="1524254"/>
    <lineage>
        <taxon>Bacteria</taxon>
        <taxon>Pseudomonadati</taxon>
        <taxon>Pseudomonadota</taxon>
        <taxon>Gammaproteobacteria</taxon>
        <taxon>Pseudomonadales</taxon>
        <taxon>Pseudohongiellaceae</taxon>
        <taxon>Pseudohongiella</taxon>
    </lineage>
</organism>
<evidence type="ECO:0000256" key="2">
    <source>
        <dbReference type="ARBA" id="ARBA00007656"/>
    </source>
</evidence>
<protein>
    <recommendedName>
        <fullName evidence="3">peptidylprolyl isomerase</fullName>
        <ecNumber evidence="3">5.2.1.8</ecNumber>
    </recommendedName>
</protein>
<evidence type="ECO:0000259" key="6">
    <source>
        <dbReference type="Pfam" id="PF13145"/>
    </source>
</evidence>
<dbReference type="PANTHER" id="PTHR47245">
    <property type="entry name" value="PEPTIDYLPROLYL ISOMERASE"/>
    <property type="match status" value="1"/>
</dbReference>
<gene>
    <name evidence="7" type="ORF">PHACT_04220</name>
</gene>
<dbReference type="Pfam" id="PF13145">
    <property type="entry name" value="Rotamase_2"/>
    <property type="match status" value="1"/>
</dbReference>
<evidence type="ECO:0000256" key="5">
    <source>
        <dbReference type="SAM" id="Phobius"/>
    </source>
</evidence>
<comment type="similarity">
    <text evidence="2">Belongs to the PpiC/parvulin rotamase family.</text>
</comment>
<accession>A0A1E8CJ80</accession>
<evidence type="ECO:0000313" key="8">
    <source>
        <dbReference type="Proteomes" id="UP000175669"/>
    </source>
</evidence>
<dbReference type="STRING" id="1524254.PHACT_04220"/>
<dbReference type="PANTHER" id="PTHR47245:SF2">
    <property type="entry name" value="PEPTIDYL-PROLYL CIS-TRANS ISOMERASE HP_0175-RELATED"/>
    <property type="match status" value="1"/>
</dbReference>
<comment type="caution">
    <text evidence="7">The sequence shown here is derived from an EMBL/GenBank/DDBJ whole genome shotgun (WGS) entry which is preliminary data.</text>
</comment>
<dbReference type="EC" id="5.2.1.8" evidence="3"/>
<dbReference type="Proteomes" id="UP000175669">
    <property type="component" value="Unassembled WGS sequence"/>
</dbReference>
<dbReference type="GO" id="GO:0003755">
    <property type="term" value="F:peptidyl-prolyl cis-trans isomerase activity"/>
    <property type="evidence" value="ECO:0007669"/>
    <property type="project" value="UniProtKB-KW"/>
</dbReference>
<feature type="transmembrane region" description="Helical" evidence="5">
    <location>
        <begin position="12"/>
        <end position="34"/>
    </location>
</feature>
<reference evidence="8" key="1">
    <citation type="submission" date="2016-07" db="EMBL/GenBank/DDBJ databases">
        <authorList>
            <person name="Florea S."/>
            <person name="Webb J.S."/>
            <person name="Jaromczyk J."/>
            <person name="Schardl C.L."/>
        </authorList>
    </citation>
    <scope>NUCLEOTIDE SEQUENCE [LARGE SCALE GENOMIC DNA]</scope>
    <source>
        <strain evidence="8">KCTC 42131</strain>
    </source>
</reference>
<feature type="domain" description="PpiC" evidence="6">
    <location>
        <begin position="127"/>
        <end position="246"/>
    </location>
</feature>
<dbReference type="InterPro" id="IPR050245">
    <property type="entry name" value="PrsA_foldase"/>
</dbReference>
<keyword evidence="5" id="KW-1133">Transmembrane helix</keyword>
<dbReference type="AlphaFoldDB" id="A0A1E8CJ80"/>
<evidence type="ECO:0000256" key="1">
    <source>
        <dbReference type="ARBA" id="ARBA00000971"/>
    </source>
</evidence>
<keyword evidence="5" id="KW-0472">Membrane</keyword>
<sequence>MSDIKVAEKSRKLLTEPLSIFALVAVVIFAYNAWSGNSDTSDAMAAGDRDVVVIDDATVAMLQENFAWLEGRQPSEAETQLLISEWVDEEVLFREALAQQMHLSDSKMRAHLVEKVRMLWAGSPEPVDEAELLDFYMENMESYYTEPTLSFTQVYFEELPADADEVLTTLKAGSTVEGEPFWLGKNLNSYSESILRSSFGGEFYETLKSAPVDQWVGPVESVRGFHFARVSHKGEPELMPYKAVRERLDQDWSAHHRRQNVSARTETIKERFTIVLGASGG</sequence>
<evidence type="ECO:0000256" key="3">
    <source>
        <dbReference type="ARBA" id="ARBA00013194"/>
    </source>
</evidence>
<dbReference type="RefSeq" id="WP_070116062.1">
    <property type="nucleotide sequence ID" value="NZ_MASR01000001.1"/>
</dbReference>
<keyword evidence="4" id="KW-0697">Rotamase</keyword>
<comment type="catalytic activity">
    <reaction evidence="1">
        <text>[protein]-peptidylproline (omega=180) = [protein]-peptidylproline (omega=0)</text>
        <dbReference type="Rhea" id="RHEA:16237"/>
        <dbReference type="Rhea" id="RHEA-COMP:10747"/>
        <dbReference type="Rhea" id="RHEA-COMP:10748"/>
        <dbReference type="ChEBI" id="CHEBI:83833"/>
        <dbReference type="ChEBI" id="CHEBI:83834"/>
        <dbReference type="EC" id="5.2.1.8"/>
    </reaction>
</comment>
<evidence type="ECO:0000313" key="7">
    <source>
        <dbReference type="EMBL" id="OFE12439.1"/>
    </source>
</evidence>
<evidence type="ECO:0000256" key="4">
    <source>
        <dbReference type="ARBA" id="ARBA00023110"/>
    </source>
</evidence>
<dbReference type="OrthoDB" id="196786at2"/>
<dbReference type="EMBL" id="MASR01000001">
    <property type="protein sequence ID" value="OFE12439.1"/>
    <property type="molecule type" value="Genomic_DNA"/>
</dbReference>
<proteinExistence type="inferred from homology"/>
<keyword evidence="5" id="KW-0812">Transmembrane</keyword>